<feature type="compositionally biased region" description="Polar residues" evidence="1">
    <location>
        <begin position="381"/>
        <end position="411"/>
    </location>
</feature>
<proteinExistence type="predicted"/>
<dbReference type="EMBL" id="FLRE01001604">
    <property type="protein sequence ID" value="SBT56876.1"/>
    <property type="molecule type" value="Genomic_DNA"/>
</dbReference>
<name>A0A1A9AL06_PLAOA</name>
<reference evidence="3" key="1">
    <citation type="submission" date="2016-05" db="EMBL/GenBank/DDBJ databases">
        <authorList>
            <person name="Naeem Raeece"/>
        </authorList>
    </citation>
    <scope>NUCLEOTIDE SEQUENCE [LARGE SCALE GENOMIC DNA]</scope>
</reference>
<evidence type="ECO:0000313" key="2">
    <source>
        <dbReference type="EMBL" id="SBT56876.1"/>
    </source>
</evidence>
<evidence type="ECO:0000313" key="3">
    <source>
        <dbReference type="Proteomes" id="UP000078550"/>
    </source>
</evidence>
<organism evidence="2 3">
    <name type="scientific">Plasmodium ovale wallikeri</name>
    <dbReference type="NCBI Taxonomy" id="864142"/>
    <lineage>
        <taxon>Eukaryota</taxon>
        <taxon>Sar</taxon>
        <taxon>Alveolata</taxon>
        <taxon>Apicomplexa</taxon>
        <taxon>Aconoidasida</taxon>
        <taxon>Haemosporida</taxon>
        <taxon>Plasmodiidae</taxon>
        <taxon>Plasmodium</taxon>
        <taxon>Plasmodium (Plasmodium)</taxon>
    </lineage>
</organism>
<dbReference type="AlphaFoldDB" id="A0A1A9AL06"/>
<feature type="compositionally biased region" description="Polar residues" evidence="1">
    <location>
        <begin position="307"/>
        <end position="328"/>
    </location>
</feature>
<feature type="region of interest" description="Disordered" evidence="1">
    <location>
        <begin position="211"/>
        <end position="470"/>
    </location>
</feature>
<gene>
    <name evidence="2" type="ORF">POVWA2_075820</name>
</gene>
<feature type="region of interest" description="Disordered" evidence="1">
    <location>
        <begin position="512"/>
        <end position="571"/>
    </location>
</feature>
<dbReference type="Proteomes" id="UP000078550">
    <property type="component" value="Unassembled WGS sequence"/>
</dbReference>
<feature type="compositionally biased region" description="Basic and acidic residues" evidence="1">
    <location>
        <begin position="244"/>
        <end position="257"/>
    </location>
</feature>
<accession>A0A1A9AL06</accession>
<feature type="compositionally biased region" description="Polar residues" evidence="1">
    <location>
        <begin position="437"/>
        <end position="469"/>
    </location>
</feature>
<protein>
    <recommendedName>
        <fullName evidence="4">STP1 protein</fullName>
    </recommendedName>
</protein>
<feature type="compositionally biased region" description="Polar residues" evidence="1">
    <location>
        <begin position="512"/>
        <end position="570"/>
    </location>
</feature>
<evidence type="ECO:0008006" key="4">
    <source>
        <dbReference type="Google" id="ProtNLM"/>
    </source>
</evidence>
<evidence type="ECO:0000256" key="1">
    <source>
        <dbReference type="SAM" id="MobiDB-lite"/>
    </source>
</evidence>
<sequence length="625" mass="67182">MADDSEITTLTHYIPVDVFLGMITNDIKNVIRTHGHKNCGLRYEDVCEKIQTIITTNKTLISKPMNDNGLDKFNREWRSKKNGFLNKLFNEEGFINMCFPNKKYPNNPILNQLLSRHIKFCKEKDARRAAVEAKHEYNACKEYDTWIETEKASFTREYLRNVSEFRRPIVHKYFSTKEHPGGHDPLGTYRKSKLDCEIYNPKSKRYQAKLAEKVPTKSLHLPTAPDLDQKSQGKSGSSIPGKDGGSEKEKSDVKVTTKAEPPVSDTKTSSLTHTKGDDTANGQHTVLKAEGTDPPSNAQVTIGKPTEATNTKPQSPQQLPESPRSISPNDLPAAKVPDTPPSVTKGQGTSSDSTPSTTLTTSGTTHSNQNQSSSSAPDLSLLQSQPPSVVAVPSQSQISVTAPNSKETTPPDSVGKFTDKDSSLIPALDPGLAPSHAATSNSSASKTLSTTMISTPGSSLDQVSHLPTPSTQSIVTTTIATTITQTTTSASSSPATTVSAMSTKPISSIVEITSTTGESGKLNTPLKTITDSQDPNTASPKNQDDSLQPNKGTNIPDTSSSHTSANSNVNLLPDPYFGPSLLLPPVSSPGLPSDVPPLGSPPVIHPSHAVVTETGKHINYNLFIQ</sequence>
<feature type="compositionally biased region" description="Low complexity" evidence="1">
    <location>
        <begin position="349"/>
        <end position="375"/>
    </location>
</feature>